<reference evidence="1 2" key="1">
    <citation type="submission" date="2014-04" db="EMBL/GenBank/DDBJ databases">
        <authorList>
            <consortium name="DOE Joint Genome Institute"/>
            <person name="Kuo A."/>
            <person name="Kohler A."/>
            <person name="Costa M.D."/>
            <person name="Nagy L.G."/>
            <person name="Floudas D."/>
            <person name="Copeland A."/>
            <person name="Barry K.W."/>
            <person name="Cichocki N."/>
            <person name="Veneault-Fourrey C."/>
            <person name="LaButti K."/>
            <person name="Lindquist E.A."/>
            <person name="Lipzen A."/>
            <person name="Lundell T."/>
            <person name="Morin E."/>
            <person name="Murat C."/>
            <person name="Sun H."/>
            <person name="Tunlid A."/>
            <person name="Henrissat B."/>
            <person name="Grigoriev I.V."/>
            <person name="Hibbett D.S."/>
            <person name="Martin F."/>
            <person name="Nordberg H.P."/>
            <person name="Cantor M.N."/>
            <person name="Hua S.X."/>
        </authorList>
    </citation>
    <scope>NUCLEOTIDE SEQUENCE [LARGE SCALE GENOMIC DNA]</scope>
    <source>
        <strain evidence="1 2">Marx 270</strain>
    </source>
</reference>
<accession>A0A0C3NAN7</accession>
<reference evidence="2" key="2">
    <citation type="submission" date="2015-01" db="EMBL/GenBank/DDBJ databases">
        <title>Evolutionary Origins and Diversification of the Mycorrhizal Mutualists.</title>
        <authorList>
            <consortium name="DOE Joint Genome Institute"/>
            <consortium name="Mycorrhizal Genomics Consortium"/>
            <person name="Kohler A."/>
            <person name="Kuo A."/>
            <person name="Nagy L.G."/>
            <person name="Floudas D."/>
            <person name="Copeland A."/>
            <person name="Barry K.W."/>
            <person name="Cichocki N."/>
            <person name="Veneault-Fourrey C."/>
            <person name="LaButti K."/>
            <person name="Lindquist E.A."/>
            <person name="Lipzen A."/>
            <person name="Lundell T."/>
            <person name="Morin E."/>
            <person name="Murat C."/>
            <person name="Riley R."/>
            <person name="Ohm R."/>
            <person name="Sun H."/>
            <person name="Tunlid A."/>
            <person name="Henrissat B."/>
            <person name="Grigoriev I.V."/>
            <person name="Hibbett D.S."/>
            <person name="Martin F."/>
        </authorList>
    </citation>
    <scope>NUCLEOTIDE SEQUENCE [LARGE SCALE GENOMIC DNA]</scope>
    <source>
        <strain evidence="2">Marx 270</strain>
    </source>
</reference>
<gene>
    <name evidence="1" type="ORF">M404DRAFT_36892</name>
</gene>
<dbReference type="HOGENOM" id="CLU_2705853_0_0_1"/>
<sequence length="73" mass="8174">MALRTYALRQTSTSVNVLCRKTDILVRLPSSPGNRPSARELVVPAQALCVSRAKRFSRYNIALRKLRCVVSTL</sequence>
<organism evidence="1 2">
    <name type="scientific">Pisolithus tinctorius Marx 270</name>
    <dbReference type="NCBI Taxonomy" id="870435"/>
    <lineage>
        <taxon>Eukaryota</taxon>
        <taxon>Fungi</taxon>
        <taxon>Dikarya</taxon>
        <taxon>Basidiomycota</taxon>
        <taxon>Agaricomycotina</taxon>
        <taxon>Agaricomycetes</taxon>
        <taxon>Agaricomycetidae</taxon>
        <taxon>Boletales</taxon>
        <taxon>Sclerodermatineae</taxon>
        <taxon>Pisolithaceae</taxon>
        <taxon>Pisolithus</taxon>
    </lineage>
</organism>
<proteinExistence type="predicted"/>
<dbReference type="EMBL" id="KN832539">
    <property type="protein sequence ID" value="KIN92633.1"/>
    <property type="molecule type" value="Genomic_DNA"/>
</dbReference>
<name>A0A0C3NAN7_PISTI</name>
<protein>
    <submittedName>
        <fullName evidence="1">Uncharacterized protein</fullName>
    </submittedName>
</protein>
<dbReference type="AlphaFoldDB" id="A0A0C3NAN7"/>
<dbReference type="Proteomes" id="UP000054217">
    <property type="component" value="Unassembled WGS sequence"/>
</dbReference>
<dbReference type="InParanoid" id="A0A0C3NAN7"/>
<evidence type="ECO:0000313" key="2">
    <source>
        <dbReference type="Proteomes" id="UP000054217"/>
    </source>
</evidence>
<keyword evidence="2" id="KW-1185">Reference proteome</keyword>
<evidence type="ECO:0000313" key="1">
    <source>
        <dbReference type="EMBL" id="KIN92633.1"/>
    </source>
</evidence>